<keyword evidence="9" id="KW-0636">Prenylation</keyword>
<evidence type="ECO:0000259" key="14">
    <source>
        <dbReference type="Pfam" id="PF07814"/>
    </source>
</evidence>
<evidence type="ECO:0000256" key="3">
    <source>
        <dbReference type="ARBA" id="ARBA00022741"/>
    </source>
</evidence>
<dbReference type="AlphaFoldDB" id="A0A9P4WUC4"/>
<dbReference type="Gene3D" id="1.25.10.10">
    <property type="entry name" value="Leucine-rich Repeat Variant"/>
    <property type="match status" value="1"/>
</dbReference>
<gene>
    <name evidence="15" type="ORF">E8E12_009125</name>
</gene>
<dbReference type="SMART" id="SM00175">
    <property type="entry name" value="RAB"/>
    <property type="match status" value="1"/>
</dbReference>
<sequence>MASFMSSTFATGERRKKVITYGKLSRLPPPRPSLLDEDAPSPERPHKHSTLSNELPAGPGELAKSTRPSAHARASTTSPDVFDVPSDDEFGLPSTPPAKRSVVQRSKTEGAPRANITKKAANASERTSAPAPRPPQKSATSKSTGNMSQEQIRPQRQTQEKEAQAGIPSTKITSQAKASQSTAGQRQVSANGQILQRSNTSSKDTSRATTPGTILQATPKSLAVPKTSSTFLKKTAEPATKQPASLDVFDIPSDDEAASLPVPAPPRQTPRFLSKSTAKQPEPSKISSIDTKRKADLGNLQNRKRKGSMSRVTVPAPATEPTQQAAGVQRESKILKRRAGISPSHDSFTAPVPRPAPHPVTSEAINRPKRTRTRTVPFVSQPAMVKGQSSPAVLHKLLPLGQATKSTYEDTVEVPASDDTMYDIPDPVTTPVRPTPLRRTTTSTPGSVTPRQKDLFSTLLGGTSAPKPPASALATLQLTDKKPRSLLGALARSKSDVSHSNQSRKTRLIATLKDDDTSSEDEDSDSNDEAGRTVSASSGVDNDKTPVQTKRIVVKKASDEFSVDERTVGDSQISQISTGATARPKLTYATQRSYLQEANPEDEFMMSMDMYDSWKIDSQTGSTDDEDGFSSQPRTHHELKKYGQNTMFSWDMEESIHEISDGSNPNARRSAMMDLCTKMADAGFVSQLLDSGFMHKFLENIAAPTDPIFDFIATVSVLFVLQTKPTFAVVDQIYQSGIMTSLISLIDKDIDISRVARDGKSKMSKIAQESLADFRALVLTAKVWSSSTPEKLSSQIVALKTIDLLVQSLRESGSTEAYLTPTDVSQVVAVCSSPSSRVKAVTSSSQDCTVLDLTISILEIVSIVDQDHSTWPSKILQQLSEVISIFFEGDGLTKTVEAMKLCMNLTNNKPKACQPFSTRAFVQPLLHSLVESFKLLNTGSLDKKGQDALTLNMGAMINLAELNDQARLNAVGDTNLVEELVKTYVVGSERAAQATSFEESEVGIKINFLGVLLGFTSKMPAPPKQRKMAIVGSRAVGKSSMTVQFVDGHFVDSYYPTIENTFSKMIKWKNQDFATEIIDTAGQDEYSILNSKHFIGIHGYMIVYSVASKQSFEMARIIRDKILNHLAVDWVPIVIVGNKSDLRPEQRQVTPEDGKQLAQEFKCGWTEASARYNENVEKAFQLLIEQVETSQNPGEPTGGKSGCQVM</sequence>
<reference evidence="15" key="1">
    <citation type="submission" date="2019-04" db="EMBL/GenBank/DDBJ databases">
        <title>Sequencing of skin fungus with MAO and IRED activity.</title>
        <authorList>
            <person name="Marsaioli A.J."/>
            <person name="Bonatto J.M.C."/>
            <person name="Reis Junior O."/>
        </authorList>
    </citation>
    <scope>NUCLEOTIDE SEQUENCE</scope>
    <source>
        <strain evidence="15">28M1</strain>
    </source>
</reference>
<dbReference type="Pfam" id="PF00071">
    <property type="entry name" value="Ras"/>
    <property type="match status" value="1"/>
</dbReference>
<dbReference type="InterPro" id="IPR011989">
    <property type="entry name" value="ARM-like"/>
</dbReference>
<dbReference type="PROSITE" id="PS51420">
    <property type="entry name" value="RHO"/>
    <property type="match status" value="1"/>
</dbReference>
<evidence type="ECO:0000256" key="5">
    <source>
        <dbReference type="ARBA" id="ARBA00022842"/>
    </source>
</evidence>
<keyword evidence="3" id="KW-0547">Nucleotide-binding</keyword>
<keyword evidence="1" id="KW-0488">Methylation</keyword>
<evidence type="ECO:0000256" key="10">
    <source>
        <dbReference type="ARBA" id="ARBA00037969"/>
    </source>
</evidence>
<dbReference type="PRINTS" id="PR00449">
    <property type="entry name" value="RASTRNSFRMNG"/>
</dbReference>
<dbReference type="InterPro" id="IPR005225">
    <property type="entry name" value="Small_GTP-bd"/>
</dbReference>
<evidence type="ECO:0000256" key="1">
    <source>
        <dbReference type="ARBA" id="ARBA00022481"/>
    </source>
</evidence>
<keyword evidence="5" id="KW-0460">Magnesium</keyword>
<dbReference type="Gene3D" id="3.40.50.300">
    <property type="entry name" value="P-loop containing nucleotide triphosphate hydrolases"/>
    <property type="match status" value="1"/>
</dbReference>
<feature type="region of interest" description="Disordered" evidence="13">
    <location>
        <begin position="1"/>
        <end position="389"/>
    </location>
</feature>
<feature type="compositionally biased region" description="Polar residues" evidence="13">
    <location>
        <begin position="137"/>
        <end position="157"/>
    </location>
</feature>
<dbReference type="PANTHER" id="PTHR24070">
    <property type="entry name" value="RAS, DI-RAS, AND RHEB FAMILY MEMBERS OF SMALL GTPASE SUPERFAMILY"/>
    <property type="match status" value="1"/>
</dbReference>
<dbReference type="Pfam" id="PF07814">
    <property type="entry name" value="WAPL"/>
    <property type="match status" value="1"/>
</dbReference>
<feature type="compositionally biased region" description="Polar residues" evidence="13">
    <location>
        <begin position="534"/>
        <end position="547"/>
    </location>
</feature>
<dbReference type="CDD" id="cd04137">
    <property type="entry name" value="RheB"/>
    <property type="match status" value="1"/>
</dbReference>
<dbReference type="Proteomes" id="UP000758155">
    <property type="component" value="Unassembled WGS sequence"/>
</dbReference>
<evidence type="ECO:0000256" key="4">
    <source>
        <dbReference type="ARBA" id="ARBA00022801"/>
    </source>
</evidence>
<dbReference type="InterPro" id="IPR022771">
    <property type="entry name" value="WAPL_C"/>
</dbReference>
<keyword evidence="2" id="KW-0479">Metal-binding</keyword>
<dbReference type="InterPro" id="IPR020849">
    <property type="entry name" value="Small_GTPase_Ras-type"/>
</dbReference>
<dbReference type="PROSITE" id="PS51421">
    <property type="entry name" value="RAS"/>
    <property type="match status" value="1"/>
</dbReference>
<accession>A0A9P4WUC4</accession>
<comment type="catalytic activity">
    <reaction evidence="12">
        <text>GTP + H2O = GDP + phosphate + H(+)</text>
        <dbReference type="Rhea" id="RHEA:19669"/>
        <dbReference type="ChEBI" id="CHEBI:15377"/>
        <dbReference type="ChEBI" id="CHEBI:15378"/>
        <dbReference type="ChEBI" id="CHEBI:37565"/>
        <dbReference type="ChEBI" id="CHEBI:43474"/>
        <dbReference type="ChEBI" id="CHEBI:58189"/>
    </reaction>
    <physiologicalReaction direction="left-to-right" evidence="12">
        <dbReference type="Rhea" id="RHEA:19670"/>
    </physiologicalReaction>
</comment>
<evidence type="ECO:0000256" key="12">
    <source>
        <dbReference type="ARBA" id="ARBA00049117"/>
    </source>
</evidence>
<dbReference type="GO" id="GO:0046872">
    <property type="term" value="F:metal ion binding"/>
    <property type="evidence" value="ECO:0007669"/>
    <property type="project" value="UniProtKB-KW"/>
</dbReference>
<dbReference type="SMART" id="SM00174">
    <property type="entry name" value="RHO"/>
    <property type="match status" value="1"/>
</dbReference>
<comment type="caution">
    <text evidence="15">The sequence shown here is derived from an EMBL/GenBank/DDBJ whole genome shotgun (WGS) entry which is preliminary data.</text>
</comment>
<feature type="compositionally biased region" description="Polar residues" evidence="13">
    <location>
        <begin position="1"/>
        <end position="10"/>
    </location>
</feature>
<evidence type="ECO:0000256" key="7">
    <source>
        <dbReference type="ARBA" id="ARBA00023136"/>
    </source>
</evidence>
<dbReference type="NCBIfam" id="TIGR00231">
    <property type="entry name" value="small_GTP"/>
    <property type="match status" value="1"/>
</dbReference>
<dbReference type="SUPFAM" id="SSF52540">
    <property type="entry name" value="P-loop containing nucleoside triphosphate hydrolases"/>
    <property type="match status" value="1"/>
</dbReference>
<keyword evidence="7" id="KW-0472">Membrane</keyword>
<feature type="compositionally biased region" description="Acidic residues" evidence="13">
    <location>
        <begin position="517"/>
        <end position="528"/>
    </location>
</feature>
<feature type="compositionally biased region" description="Polar residues" evidence="13">
    <location>
        <begin position="170"/>
        <end position="219"/>
    </location>
</feature>
<dbReference type="GO" id="GO:0005525">
    <property type="term" value="F:GTP binding"/>
    <property type="evidence" value="ECO:0007669"/>
    <property type="project" value="UniProtKB-KW"/>
</dbReference>
<keyword evidence="6" id="KW-0342">GTP-binding</keyword>
<name>A0A9P4WUC4_9PLEO</name>
<evidence type="ECO:0000313" key="15">
    <source>
        <dbReference type="EMBL" id="KAF3042191.1"/>
    </source>
</evidence>
<comment type="similarity">
    <text evidence="10">Belongs to the small GTPase superfamily. Rheb family.</text>
</comment>
<proteinExistence type="inferred from homology"/>
<dbReference type="GO" id="GO:0007165">
    <property type="term" value="P:signal transduction"/>
    <property type="evidence" value="ECO:0007669"/>
    <property type="project" value="InterPro"/>
</dbReference>
<feature type="compositionally biased region" description="Low complexity" evidence="13">
    <location>
        <begin position="312"/>
        <end position="326"/>
    </location>
</feature>
<evidence type="ECO:0000256" key="13">
    <source>
        <dbReference type="SAM" id="MobiDB-lite"/>
    </source>
</evidence>
<evidence type="ECO:0000256" key="11">
    <source>
        <dbReference type="ARBA" id="ARBA00046278"/>
    </source>
</evidence>
<dbReference type="PROSITE" id="PS51419">
    <property type="entry name" value="RAB"/>
    <property type="match status" value="1"/>
</dbReference>
<keyword evidence="8" id="KW-0449">Lipoprotein</keyword>
<dbReference type="GO" id="GO:0003924">
    <property type="term" value="F:GTPase activity"/>
    <property type="evidence" value="ECO:0007669"/>
    <property type="project" value="InterPro"/>
</dbReference>
<feature type="compositionally biased region" description="Polar residues" evidence="13">
    <location>
        <begin position="274"/>
        <end position="289"/>
    </location>
</feature>
<feature type="region of interest" description="Disordered" evidence="13">
    <location>
        <begin position="414"/>
        <end position="452"/>
    </location>
</feature>
<keyword evidence="4" id="KW-0378">Hydrolase</keyword>
<dbReference type="OrthoDB" id="78088at2759"/>
<feature type="region of interest" description="Disordered" evidence="13">
    <location>
        <begin position="490"/>
        <end position="547"/>
    </location>
</feature>
<dbReference type="InterPro" id="IPR001806">
    <property type="entry name" value="Small_GTPase"/>
</dbReference>
<evidence type="ECO:0000313" key="16">
    <source>
        <dbReference type="Proteomes" id="UP000758155"/>
    </source>
</evidence>
<evidence type="ECO:0000256" key="9">
    <source>
        <dbReference type="ARBA" id="ARBA00023289"/>
    </source>
</evidence>
<dbReference type="InterPro" id="IPR027417">
    <property type="entry name" value="P-loop_NTPase"/>
</dbReference>
<evidence type="ECO:0000256" key="6">
    <source>
        <dbReference type="ARBA" id="ARBA00023134"/>
    </source>
</evidence>
<keyword evidence="16" id="KW-1185">Reference proteome</keyword>
<feature type="compositionally biased region" description="Low complexity" evidence="13">
    <location>
        <begin position="425"/>
        <end position="445"/>
    </location>
</feature>
<dbReference type="EMBL" id="SWKV01000017">
    <property type="protein sequence ID" value="KAF3042191.1"/>
    <property type="molecule type" value="Genomic_DNA"/>
</dbReference>
<dbReference type="SMART" id="SM00173">
    <property type="entry name" value="RAS"/>
    <property type="match status" value="1"/>
</dbReference>
<dbReference type="FunFam" id="3.40.50.300:FF:000273">
    <property type="entry name" value="GTP-binding protein Rheb homolog"/>
    <property type="match status" value="1"/>
</dbReference>
<organism evidence="15 16">
    <name type="scientific">Didymella heteroderae</name>
    <dbReference type="NCBI Taxonomy" id="1769908"/>
    <lineage>
        <taxon>Eukaryota</taxon>
        <taxon>Fungi</taxon>
        <taxon>Dikarya</taxon>
        <taxon>Ascomycota</taxon>
        <taxon>Pezizomycotina</taxon>
        <taxon>Dothideomycetes</taxon>
        <taxon>Pleosporomycetidae</taxon>
        <taxon>Pleosporales</taxon>
        <taxon>Pleosporineae</taxon>
        <taxon>Didymellaceae</taxon>
        <taxon>Didymella</taxon>
    </lineage>
</organism>
<feature type="domain" description="Wings apart-like protein C-terminal" evidence="14">
    <location>
        <begin position="634"/>
        <end position="965"/>
    </location>
</feature>
<evidence type="ECO:0000256" key="8">
    <source>
        <dbReference type="ARBA" id="ARBA00023288"/>
    </source>
</evidence>
<dbReference type="GO" id="GO:0012505">
    <property type="term" value="C:endomembrane system"/>
    <property type="evidence" value="ECO:0007669"/>
    <property type="project" value="UniProtKB-SubCell"/>
</dbReference>
<evidence type="ECO:0000256" key="2">
    <source>
        <dbReference type="ARBA" id="ARBA00022723"/>
    </source>
</evidence>
<dbReference type="GO" id="GO:0016020">
    <property type="term" value="C:membrane"/>
    <property type="evidence" value="ECO:0007669"/>
    <property type="project" value="InterPro"/>
</dbReference>
<comment type="subcellular location">
    <subcellularLocation>
        <location evidence="11">Endomembrane system</location>
        <topology evidence="11">Lipid-anchor</topology>
        <orientation evidence="11">Cytoplasmic side</orientation>
    </subcellularLocation>
</comment>
<protein>
    <recommendedName>
        <fullName evidence="14">Wings apart-like protein C-terminal domain-containing protein</fullName>
    </recommendedName>
</protein>